<protein>
    <submittedName>
        <fullName evidence="10">Uncharacterized protein</fullName>
    </submittedName>
</protein>
<dbReference type="Proteomes" id="UP000324705">
    <property type="component" value="Chromosome 4B"/>
</dbReference>
<dbReference type="GO" id="GO:0000981">
    <property type="term" value="F:DNA-binding transcription factor activity, RNA polymerase II-specific"/>
    <property type="evidence" value="ECO:0007669"/>
    <property type="project" value="InterPro"/>
</dbReference>
<dbReference type="Gramene" id="TRITD4Bv1G006000.2">
    <property type="protein sequence ID" value="TRITD4Bv1G006000.2"/>
    <property type="gene ID" value="TRITD4Bv1G006000"/>
</dbReference>
<dbReference type="PROSITE" id="PS00027">
    <property type="entry name" value="HOMEOBOX_1"/>
    <property type="match status" value="1"/>
</dbReference>
<dbReference type="SMART" id="SM01188">
    <property type="entry name" value="ELK"/>
    <property type="match status" value="1"/>
</dbReference>
<dbReference type="AlphaFoldDB" id="A0A9R0SSX8"/>
<feature type="region of interest" description="Disordered" evidence="7">
    <location>
        <begin position="302"/>
        <end position="327"/>
    </location>
</feature>
<dbReference type="InterPro" id="IPR008422">
    <property type="entry name" value="KN_HD"/>
</dbReference>
<dbReference type="CDD" id="cd00086">
    <property type="entry name" value="homeodomain"/>
    <property type="match status" value="1"/>
</dbReference>
<dbReference type="GO" id="GO:0003677">
    <property type="term" value="F:DNA binding"/>
    <property type="evidence" value="ECO:0007669"/>
    <property type="project" value="UniProtKB-UniRule"/>
</dbReference>
<evidence type="ECO:0000256" key="3">
    <source>
        <dbReference type="ARBA" id="ARBA00023155"/>
    </source>
</evidence>
<dbReference type="InterPro" id="IPR005540">
    <property type="entry name" value="KNOX1"/>
</dbReference>
<evidence type="ECO:0000256" key="4">
    <source>
        <dbReference type="ARBA" id="ARBA00023242"/>
    </source>
</evidence>
<accession>A0A9R0SSX8</accession>
<reference evidence="10 11" key="1">
    <citation type="submission" date="2017-09" db="EMBL/GenBank/DDBJ databases">
        <authorList>
            <consortium name="International Durum Wheat Genome Sequencing Consortium (IDWGSC)"/>
            <person name="Milanesi L."/>
        </authorList>
    </citation>
    <scope>NUCLEOTIDE SEQUENCE [LARGE SCALE GENOMIC DNA]</scope>
    <source>
        <strain evidence="11">cv. Svevo</strain>
    </source>
</reference>
<evidence type="ECO:0000313" key="11">
    <source>
        <dbReference type="Proteomes" id="UP000324705"/>
    </source>
</evidence>
<evidence type="ECO:0000256" key="5">
    <source>
        <dbReference type="PROSITE-ProRule" id="PRU00108"/>
    </source>
</evidence>
<dbReference type="InterPro" id="IPR017970">
    <property type="entry name" value="Homeobox_CS"/>
</dbReference>
<feature type="domain" description="ELK" evidence="9">
    <location>
        <begin position="205"/>
        <end position="225"/>
    </location>
</feature>
<dbReference type="EMBL" id="LT934118">
    <property type="protein sequence ID" value="VAI00928.1"/>
    <property type="molecule type" value="Genomic_DNA"/>
</dbReference>
<sequence length="343" mass="38587">MDQFPLLPSGSKANTSTPLYLTLDNTTSGPSTSPVPEPEPEPAPAPPEPSRHSYHDRGTDTVKAKIMSHPLYPALLTAFIECQKVGAPPEIVGRLSALAGNLDSDPGDRHQDPVPDPELDEFMETYCDVLVRYKQELTRPIQEADQFFRAMEAQMESFTLECMASPLTVTKVRGTYSVMQEKDEQEAGDVGGLPEITSHCAEDKELKSHLLNKYSGYLSSLWRDLSKKKKKGKLPRDARQKLLHWWQLHYRWPYPSQLMACMPRQELEKAALAQSTGLDAKQINNWFINQRKRHWKPTPPAMEYMPQHHHHHPYGGASSSSPAPFRTTDGHYFAGGSAYPRGP</sequence>
<dbReference type="InterPro" id="IPR005541">
    <property type="entry name" value="KNOX2"/>
</dbReference>
<feature type="DNA-binding region" description="Homeobox; TALE-type" evidence="5">
    <location>
        <begin position="269"/>
        <end position="298"/>
    </location>
</feature>
<evidence type="ECO:0000256" key="6">
    <source>
        <dbReference type="PROSITE-ProRule" id="PRU00559"/>
    </source>
</evidence>
<gene>
    <name evidence="10" type="ORF">TRITD_4Bv1G006000</name>
</gene>
<dbReference type="Gene3D" id="1.10.10.60">
    <property type="entry name" value="Homeodomain-like"/>
    <property type="match status" value="1"/>
</dbReference>
<dbReference type="SMART" id="SM01256">
    <property type="entry name" value="KNOX2"/>
    <property type="match status" value="1"/>
</dbReference>
<dbReference type="PROSITE" id="PS50071">
    <property type="entry name" value="HOMEOBOX_2"/>
    <property type="match status" value="1"/>
</dbReference>
<evidence type="ECO:0000259" key="8">
    <source>
        <dbReference type="PROSITE" id="PS50071"/>
    </source>
</evidence>
<evidence type="ECO:0000256" key="1">
    <source>
        <dbReference type="ARBA" id="ARBA00004123"/>
    </source>
</evidence>
<dbReference type="InterPro" id="IPR005539">
    <property type="entry name" value="ELK_dom"/>
</dbReference>
<dbReference type="InterPro" id="IPR001356">
    <property type="entry name" value="HD"/>
</dbReference>
<dbReference type="InterPro" id="IPR009057">
    <property type="entry name" value="Homeodomain-like_sf"/>
</dbReference>
<feature type="compositionally biased region" description="Pro residues" evidence="7">
    <location>
        <begin position="33"/>
        <end position="48"/>
    </location>
</feature>
<dbReference type="Pfam" id="PF03791">
    <property type="entry name" value="KNOX2"/>
    <property type="match status" value="1"/>
</dbReference>
<feature type="region of interest" description="Disordered" evidence="7">
    <location>
        <begin position="1"/>
        <end position="56"/>
    </location>
</feature>
<dbReference type="InterPro" id="IPR050224">
    <property type="entry name" value="TALE_homeobox"/>
</dbReference>
<evidence type="ECO:0000256" key="7">
    <source>
        <dbReference type="SAM" id="MobiDB-lite"/>
    </source>
</evidence>
<organism evidence="10 11">
    <name type="scientific">Triticum turgidum subsp. durum</name>
    <name type="common">Durum wheat</name>
    <name type="synonym">Triticum durum</name>
    <dbReference type="NCBI Taxonomy" id="4567"/>
    <lineage>
        <taxon>Eukaryota</taxon>
        <taxon>Viridiplantae</taxon>
        <taxon>Streptophyta</taxon>
        <taxon>Embryophyta</taxon>
        <taxon>Tracheophyta</taxon>
        <taxon>Spermatophyta</taxon>
        <taxon>Magnoliopsida</taxon>
        <taxon>Liliopsida</taxon>
        <taxon>Poales</taxon>
        <taxon>Poaceae</taxon>
        <taxon>BOP clade</taxon>
        <taxon>Pooideae</taxon>
        <taxon>Triticodae</taxon>
        <taxon>Triticeae</taxon>
        <taxon>Triticinae</taxon>
        <taxon>Triticum</taxon>
    </lineage>
</organism>
<dbReference type="SMART" id="SM01255">
    <property type="entry name" value="KNOX1"/>
    <property type="match status" value="1"/>
</dbReference>
<dbReference type="OMA" id="LECMASP"/>
<dbReference type="PROSITE" id="PS51213">
    <property type="entry name" value="ELK"/>
    <property type="match status" value="1"/>
</dbReference>
<feature type="domain" description="Homeobox" evidence="8">
    <location>
        <begin position="268"/>
        <end position="297"/>
    </location>
</feature>
<keyword evidence="11" id="KW-1185">Reference proteome</keyword>
<dbReference type="Pfam" id="PF05920">
    <property type="entry name" value="Homeobox_KN"/>
    <property type="match status" value="1"/>
</dbReference>
<keyword evidence="4 5" id="KW-0539">Nucleus</keyword>
<proteinExistence type="inferred from homology"/>
<keyword evidence="3 5" id="KW-0371">Homeobox</keyword>
<keyword evidence="2 5" id="KW-0238">DNA-binding</keyword>
<evidence type="ECO:0000256" key="2">
    <source>
        <dbReference type="ARBA" id="ARBA00023125"/>
    </source>
</evidence>
<dbReference type="PANTHER" id="PTHR11850">
    <property type="entry name" value="HOMEOBOX PROTEIN TRANSCRIPTION FACTORS"/>
    <property type="match status" value="1"/>
</dbReference>
<comment type="similarity">
    <text evidence="6">Belongs to the TALE/KNOX homeobox family.</text>
</comment>
<dbReference type="SMART" id="SM00389">
    <property type="entry name" value="HOX"/>
    <property type="match status" value="1"/>
</dbReference>
<comment type="subcellular location">
    <subcellularLocation>
        <location evidence="1 5">Nucleus</location>
    </subcellularLocation>
</comment>
<dbReference type="GO" id="GO:0005634">
    <property type="term" value="C:nucleus"/>
    <property type="evidence" value="ECO:0007669"/>
    <property type="project" value="UniProtKB-SubCell"/>
</dbReference>
<dbReference type="SUPFAM" id="SSF46689">
    <property type="entry name" value="Homeodomain-like"/>
    <property type="match status" value="1"/>
</dbReference>
<feature type="compositionally biased region" description="Low complexity" evidence="7">
    <location>
        <begin position="314"/>
        <end position="324"/>
    </location>
</feature>
<feature type="compositionally biased region" description="Polar residues" evidence="7">
    <location>
        <begin position="11"/>
        <end position="25"/>
    </location>
</feature>
<evidence type="ECO:0000313" key="10">
    <source>
        <dbReference type="EMBL" id="VAI00928.1"/>
    </source>
</evidence>
<dbReference type="Pfam" id="PF03790">
    <property type="entry name" value="KNOX1"/>
    <property type="match status" value="1"/>
</dbReference>
<evidence type="ECO:0000259" key="9">
    <source>
        <dbReference type="PROSITE" id="PS51213"/>
    </source>
</evidence>
<name>A0A9R0SSX8_TRITD</name>
<dbReference type="Pfam" id="PF03789">
    <property type="entry name" value="ELK"/>
    <property type="match status" value="1"/>
</dbReference>